<dbReference type="AlphaFoldDB" id="A0A1P9WYX3"/>
<evidence type="ECO:0000259" key="2">
    <source>
        <dbReference type="Pfam" id="PF00534"/>
    </source>
</evidence>
<sequence>MTILHLLRSSGTGHSIETVFSDVRWGPFINKNFTVEPVTMPCISRDWQSVWRNLRFARQQQADVFHITGDVHYLALALPKSRTVLTIHDAIPLVRNRHRPLRYALFWLLWYYWPMRRASIVTTVSEKSRQELLQRVGRVARKVVVVANPVGSLFQYCPQPVNTRCPTLLHIGTAPHKNLTRLIQALDGFACRLIIVGPLTDSDKAELNHRRIVYENYVDLPQHQLLNLYKTCDLVSFVSTYEGFGLPILEAQAVGRPVLTSAISPLREVAGMGAHFVDPTNIQDIRAGLERICGDVAYRETLVANGLVNVKKFTISQIERYYAALYASMGISDP</sequence>
<gene>
    <name evidence="4" type="ORF">AWR27_15335</name>
</gene>
<dbReference type="KEGG" id="smon:AWR27_15335"/>
<protein>
    <submittedName>
        <fullName evidence="4">Group 1 glycosyl transferase</fullName>
    </submittedName>
</protein>
<feature type="domain" description="Glycosyltransferase subfamily 4-like N-terminal" evidence="3">
    <location>
        <begin position="37"/>
        <end position="150"/>
    </location>
</feature>
<dbReference type="InterPro" id="IPR028098">
    <property type="entry name" value="Glyco_trans_4-like_N"/>
</dbReference>
<evidence type="ECO:0000313" key="5">
    <source>
        <dbReference type="Proteomes" id="UP000187941"/>
    </source>
</evidence>
<evidence type="ECO:0000256" key="1">
    <source>
        <dbReference type="ARBA" id="ARBA00022679"/>
    </source>
</evidence>
<dbReference type="PANTHER" id="PTHR46401">
    <property type="entry name" value="GLYCOSYLTRANSFERASE WBBK-RELATED"/>
    <property type="match status" value="1"/>
</dbReference>
<proteinExistence type="predicted"/>
<name>A0A1P9WYX3_9BACT</name>
<dbReference type="GO" id="GO:0009103">
    <property type="term" value="P:lipopolysaccharide biosynthetic process"/>
    <property type="evidence" value="ECO:0007669"/>
    <property type="project" value="TreeGrafter"/>
</dbReference>
<keyword evidence="5" id="KW-1185">Reference proteome</keyword>
<organism evidence="4 5">
    <name type="scientific">Spirosoma montaniterrae</name>
    <dbReference type="NCBI Taxonomy" id="1178516"/>
    <lineage>
        <taxon>Bacteria</taxon>
        <taxon>Pseudomonadati</taxon>
        <taxon>Bacteroidota</taxon>
        <taxon>Cytophagia</taxon>
        <taxon>Cytophagales</taxon>
        <taxon>Cytophagaceae</taxon>
        <taxon>Spirosoma</taxon>
    </lineage>
</organism>
<keyword evidence="1 4" id="KW-0808">Transferase</keyword>
<dbReference type="SUPFAM" id="SSF53756">
    <property type="entry name" value="UDP-Glycosyltransferase/glycogen phosphorylase"/>
    <property type="match status" value="1"/>
</dbReference>
<dbReference type="InterPro" id="IPR001296">
    <property type="entry name" value="Glyco_trans_1"/>
</dbReference>
<dbReference type="EMBL" id="CP014263">
    <property type="protein sequence ID" value="AQG80572.1"/>
    <property type="molecule type" value="Genomic_DNA"/>
</dbReference>
<dbReference type="CDD" id="cd03809">
    <property type="entry name" value="GT4_MtfB-like"/>
    <property type="match status" value="1"/>
</dbReference>
<dbReference type="Gene3D" id="3.40.50.2000">
    <property type="entry name" value="Glycogen Phosphorylase B"/>
    <property type="match status" value="2"/>
</dbReference>
<dbReference type="Pfam" id="PF00534">
    <property type="entry name" value="Glycos_transf_1"/>
    <property type="match status" value="1"/>
</dbReference>
<dbReference type="Proteomes" id="UP000187941">
    <property type="component" value="Chromosome"/>
</dbReference>
<feature type="domain" description="Glycosyl transferase family 1" evidence="2">
    <location>
        <begin position="168"/>
        <end position="305"/>
    </location>
</feature>
<dbReference type="STRING" id="1178516.AWR27_15335"/>
<reference evidence="4 5" key="1">
    <citation type="submission" date="2016-01" db="EMBL/GenBank/DDBJ databases">
        <authorList>
            <person name="Oliw E.H."/>
        </authorList>
    </citation>
    <scope>NUCLEOTIDE SEQUENCE [LARGE SCALE GENOMIC DNA]</scope>
    <source>
        <strain evidence="4 5">DY10</strain>
    </source>
</reference>
<dbReference type="RefSeq" id="WP_077132000.1">
    <property type="nucleotide sequence ID" value="NZ_CP014263.1"/>
</dbReference>
<dbReference type="PANTHER" id="PTHR46401:SF2">
    <property type="entry name" value="GLYCOSYLTRANSFERASE WBBK-RELATED"/>
    <property type="match status" value="1"/>
</dbReference>
<evidence type="ECO:0000313" key="4">
    <source>
        <dbReference type="EMBL" id="AQG80572.1"/>
    </source>
</evidence>
<dbReference type="GO" id="GO:0016757">
    <property type="term" value="F:glycosyltransferase activity"/>
    <property type="evidence" value="ECO:0007669"/>
    <property type="project" value="InterPro"/>
</dbReference>
<accession>A0A1P9WYX3</accession>
<evidence type="ECO:0000259" key="3">
    <source>
        <dbReference type="Pfam" id="PF13439"/>
    </source>
</evidence>
<dbReference type="OrthoDB" id="9801609at2"/>
<dbReference type="Pfam" id="PF13439">
    <property type="entry name" value="Glyco_transf_4"/>
    <property type="match status" value="1"/>
</dbReference>